<evidence type="ECO:0000256" key="1">
    <source>
        <dbReference type="SAM" id="Phobius"/>
    </source>
</evidence>
<keyword evidence="1" id="KW-0472">Membrane</keyword>
<protein>
    <recommendedName>
        <fullName evidence="4">Transmembrane protein</fullName>
    </recommendedName>
</protein>
<keyword evidence="1" id="KW-1133">Transmembrane helix</keyword>
<sequence>MSYSIAKERLGRRIPKRPAIAPLNLLESKATKATKFHLLILVSFIFVGSLFFSYQNNDCHLVIPCVLGQFPFASKFSRSRIFFA</sequence>
<dbReference type="EMBL" id="ML769833">
    <property type="protein sequence ID" value="KAE9386977.1"/>
    <property type="molecule type" value="Genomic_DNA"/>
</dbReference>
<evidence type="ECO:0000313" key="2">
    <source>
        <dbReference type="EMBL" id="KAE9386977.1"/>
    </source>
</evidence>
<dbReference type="AlphaFoldDB" id="A0A6A4GP05"/>
<keyword evidence="1" id="KW-0812">Transmembrane</keyword>
<keyword evidence="3" id="KW-1185">Reference proteome</keyword>
<feature type="transmembrane region" description="Helical" evidence="1">
    <location>
        <begin position="36"/>
        <end position="54"/>
    </location>
</feature>
<gene>
    <name evidence="2" type="ORF">BT96DRAFT_501664</name>
</gene>
<accession>A0A6A4GP05</accession>
<evidence type="ECO:0000313" key="3">
    <source>
        <dbReference type="Proteomes" id="UP000799118"/>
    </source>
</evidence>
<proteinExistence type="predicted"/>
<organism evidence="2 3">
    <name type="scientific">Gymnopus androsaceus JB14</name>
    <dbReference type="NCBI Taxonomy" id="1447944"/>
    <lineage>
        <taxon>Eukaryota</taxon>
        <taxon>Fungi</taxon>
        <taxon>Dikarya</taxon>
        <taxon>Basidiomycota</taxon>
        <taxon>Agaricomycotina</taxon>
        <taxon>Agaricomycetes</taxon>
        <taxon>Agaricomycetidae</taxon>
        <taxon>Agaricales</taxon>
        <taxon>Marasmiineae</taxon>
        <taxon>Omphalotaceae</taxon>
        <taxon>Gymnopus</taxon>
    </lineage>
</organism>
<name>A0A6A4GP05_9AGAR</name>
<evidence type="ECO:0008006" key="4">
    <source>
        <dbReference type="Google" id="ProtNLM"/>
    </source>
</evidence>
<reference evidence="2" key="1">
    <citation type="journal article" date="2019" name="Environ. Microbiol.">
        <title>Fungal ecological strategies reflected in gene transcription - a case study of two litter decomposers.</title>
        <authorList>
            <person name="Barbi F."/>
            <person name="Kohler A."/>
            <person name="Barry K."/>
            <person name="Baskaran P."/>
            <person name="Daum C."/>
            <person name="Fauchery L."/>
            <person name="Ihrmark K."/>
            <person name="Kuo A."/>
            <person name="LaButti K."/>
            <person name="Lipzen A."/>
            <person name="Morin E."/>
            <person name="Grigoriev I.V."/>
            <person name="Henrissat B."/>
            <person name="Lindahl B."/>
            <person name="Martin F."/>
        </authorList>
    </citation>
    <scope>NUCLEOTIDE SEQUENCE</scope>
    <source>
        <strain evidence="2">JB14</strain>
    </source>
</reference>
<dbReference type="Proteomes" id="UP000799118">
    <property type="component" value="Unassembled WGS sequence"/>
</dbReference>